<dbReference type="InterPro" id="IPR002201">
    <property type="entry name" value="Glyco_trans_9"/>
</dbReference>
<accession>A0AAQ1A6E2</accession>
<evidence type="ECO:0000256" key="2">
    <source>
        <dbReference type="ARBA" id="ARBA00022679"/>
    </source>
</evidence>
<dbReference type="PANTHER" id="PTHR30160:SF7">
    <property type="entry name" value="ADP-HEPTOSE--LPS HEPTOSYLTRANSFERASE 2"/>
    <property type="match status" value="1"/>
</dbReference>
<name>A0AAQ1A6E2_CITKO</name>
<dbReference type="Gene3D" id="3.40.50.2000">
    <property type="entry name" value="Glycogen Phosphorylase B"/>
    <property type="match status" value="2"/>
</dbReference>
<dbReference type="GO" id="GO:0008713">
    <property type="term" value="F:ADP-heptose-lipopolysaccharide heptosyltransferase activity"/>
    <property type="evidence" value="ECO:0007669"/>
    <property type="project" value="TreeGrafter"/>
</dbReference>
<keyword evidence="2" id="KW-0808">Transferase</keyword>
<dbReference type="AlphaFoldDB" id="A0AAQ1A6E2"/>
<evidence type="ECO:0000256" key="1">
    <source>
        <dbReference type="ARBA" id="ARBA00022676"/>
    </source>
</evidence>
<evidence type="ECO:0000313" key="4">
    <source>
        <dbReference type="Proteomes" id="UP000282299"/>
    </source>
</evidence>
<dbReference type="Proteomes" id="UP000282299">
    <property type="component" value="Unassembled WGS sequence"/>
</dbReference>
<dbReference type="GO" id="GO:0009244">
    <property type="term" value="P:lipopolysaccharide core region biosynthetic process"/>
    <property type="evidence" value="ECO:0007669"/>
    <property type="project" value="TreeGrafter"/>
</dbReference>
<dbReference type="PANTHER" id="PTHR30160">
    <property type="entry name" value="TETRAACYLDISACCHARIDE 4'-KINASE-RELATED"/>
    <property type="match status" value="1"/>
</dbReference>
<dbReference type="SUPFAM" id="SSF53756">
    <property type="entry name" value="UDP-Glycosyltransferase/glycogen phosphorylase"/>
    <property type="match status" value="1"/>
</dbReference>
<dbReference type="EMBL" id="RKIT01000002">
    <property type="protein sequence ID" value="RSC19439.1"/>
    <property type="molecule type" value="Genomic_DNA"/>
</dbReference>
<dbReference type="Pfam" id="PF01075">
    <property type="entry name" value="Glyco_transf_9"/>
    <property type="match status" value="1"/>
</dbReference>
<dbReference type="InterPro" id="IPR051199">
    <property type="entry name" value="LPS_LOS_Heptosyltrfase"/>
</dbReference>
<dbReference type="CDD" id="cd03789">
    <property type="entry name" value="GT9_LPS_heptosyltransferase"/>
    <property type="match status" value="1"/>
</dbReference>
<evidence type="ECO:0008006" key="5">
    <source>
        <dbReference type="Google" id="ProtNLM"/>
    </source>
</evidence>
<evidence type="ECO:0000313" key="3">
    <source>
        <dbReference type="EMBL" id="RSC19439.1"/>
    </source>
</evidence>
<sequence length="329" mass="36583">MDTVYLHLNAAMGDTLYLLAACRAIKNKTGASIIMLSQPHFSALARACPHISEVWPVDSLSAEQHQCIQRAQAQGRLFDFTHWAHALRPLHMIDAFLAQAGLEASAADKHLDLVIPESAHSAVDAFWQQHKLENAPVLLMPPNIGHPNRTWPQNNWHELAQMWLQTGWQVVFIGSNNNSEAGKSMAEAYPAGVINAIDRFSALETVALMQRANMLVSCDSGPVMLAAATDIPVVALYSTVAAEHRLPFRRGEAGWRCMGIDLACSHGPCARLLMNDVIFTTVLKRPFDVPTTQEFANWCVHKTPFRCLRQYEPAMLYTQMVSFVLSLQE</sequence>
<organism evidence="3 4">
    <name type="scientific">Citrobacter koseri</name>
    <name type="common">Citrobacter diversus</name>
    <dbReference type="NCBI Taxonomy" id="545"/>
    <lineage>
        <taxon>Bacteria</taxon>
        <taxon>Pseudomonadati</taxon>
        <taxon>Pseudomonadota</taxon>
        <taxon>Gammaproteobacteria</taxon>
        <taxon>Enterobacterales</taxon>
        <taxon>Enterobacteriaceae</taxon>
        <taxon>Citrobacter</taxon>
    </lineage>
</organism>
<comment type="caution">
    <text evidence="3">The sequence shown here is derived from an EMBL/GenBank/DDBJ whole genome shotgun (WGS) entry which is preliminary data.</text>
</comment>
<reference evidence="4" key="1">
    <citation type="submission" date="2018-10" db="EMBL/GenBank/DDBJ databases">
        <title>FDA dAtabase for Regulatory Grade micrObial Sequences (FDA-ARGOS): Supporting development and validation of Infectious Disease Dx tests.</title>
        <authorList>
            <person name="Goldberg B."/>
            <person name="Campos J."/>
            <person name="Tallon L."/>
            <person name="Sadzewicz L."/>
            <person name="Zhao X."/>
            <person name="Vavikolanu K."/>
            <person name="Mehta A."/>
            <person name="Aluvathingal J."/>
            <person name="Nadendla S."/>
            <person name="Geyer C."/>
            <person name="Nandy P."/>
            <person name="Yan Y."/>
            <person name="Sichtig H."/>
        </authorList>
    </citation>
    <scope>NUCLEOTIDE SEQUENCE [LARGE SCALE GENOMIC DNA]</scope>
    <source>
        <strain evidence="4">FDAARGOS_526</strain>
    </source>
</reference>
<protein>
    <recommendedName>
        <fullName evidence="5">ADP-heptose--LPS heptosyltransferase 2</fullName>
    </recommendedName>
</protein>
<keyword evidence="1" id="KW-0328">Glycosyltransferase</keyword>
<gene>
    <name evidence="3" type="ORF">EGS84_22060</name>
</gene>
<dbReference type="GO" id="GO:0005829">
    <property type="term" value="C:cytosol"/>
    <property type="evidence" value="ECO:0007669"/>
    <property type="project" value="TreeGrafter"/>
</dbReference>
<proteinExistence type="predicted"/>